<name>A0A6I4TQZ6_9SPHN</name>
<dbReference type="InterPro" id="IPR021322">
    <property type="entry name" value="DUF2924"/>
</dbReference>
<dbReference type="EMBL" id="WTYI01000001">
    <property type="protein sequence ID" value="MXO97317.1"/>
    <property type="molecule type" value="Genomic_DNA"/>
</dbReference>
<dbReference type="AlphaFoldDB" id="A0A6I4TQZ6"/>
<protein>
    <submittedName>
        <fullName evidence="1">DUF2924 domain-containing protein</fullName>
    </submittedName>
</protein>
<dbReference type="RefSeq" id="WP_160596276.1">
    <property type="nucleotide sequence ID" value="NZ_WTYI01000001.1"/>
</dbReference>
<sequence length="134" mass="15047">MTEDLDHVVAKIDRMDLEALRANWRDRYGAPPQLRSVLIMRQMLAWRIQAEELGGLDAKSRRTLERSGPIEAEGRHLGLGATLTRNWKGLEVTVVVEEGGFRWDDELYPSLSAAASAIAGSRWNGPRFFGLRDG</sequence>
<gene>
    <name evidence="1" type="ORF">GRI34_12915</name>
</gene>
<dbReference type="Proteomes" id="UP000432727">
    <property type="component" value="Unassembled WGS sequence"/>
</dbReference>
<evidence type="ECO:0000313" key="2">
    <source>
        <dbReference type="Proteomes" id="UP000432727"/>
    </source>
</evidence>
<keyword evidence="2" id="KW-1185">Reference proteome</keyword>
<dbReference type="OrthoDB" id="284135at2"/>
<organism evidence="1 2">
    <name type="scientific">Qipengyuania aquimaris</name>
    <dbReference type="NCBI Taxonomy" id="255984"/>
    <lineage>
        <taxon>Bacteria</taxon>
        <taxon>Pseudomonadati</taxon>
        <taxon>Pseudomonadota</taxon>
        <taxon>Alphaproteobacteria</taxon>
        <taxon>Sphingomonadales</taxon>
        <taxon>Erythrobacteraceae</taxon>
        <taxon>Qipengyuania</taxon>
    </lineage>
</organism>
<dbReference type="Pfam" id="PF11149">
    <property type="entry name" value="DUF2924"/>
    <property type="match status" value="1"/>
</dbReference>
<evidence type="ECO:0000313" key="1">
    <source>
        <dbReference type="EMBL" id="MXO97317.1"/>
    </source>
</evidence>
<reference evidence="1 2" key="1">
    <citation type="submission" date="2019-12" db="EMBL/GenBank/DDBJ databases">
        <title>Genomic-based taxomic classification of the family Erythrobacteraceae.</title>
        <authorList>
            <person name="Xu L."/>
        </authorList>
    </citation>
    <scope>NUCLEOTIDE SEQUENCE [LARGE SCALE GENOMIC DNA]</scope>
    <source>
        <strain evidence="1 2">JCM 12189</strain>
    </source>
</reference>
<proteinExistence type="predicted"/>
<comment type="caution">
    <text evidence="1">The sequence shown here is derived from an EMBL/GenBank/DDBJ whole genome shotgun (WGS) entry which is preliminary data.</text>
</comment>
<accession>A0A6I4TQZ6</accession>